<keyword evidence="1" id="KW-0143">Chaperone</keyword>
<organism evidence="2 3">
    <name type="scientific">Cryobacterium psychrophilum</name>
    <dbReference type="NCBI Taxonomy" id="41988"/>
    <lineage>
        <taxon>Bacteria</taxon>
        <taxon>Bacillati</taxon>
        <taxon>Actinomycetota</taxon>
        <taxon>Actinomycetes</taxon>
        <taxon>Micrococcales</taxon>
        <taxon>Microbacteriaceae</taxon>
        <taxon>Cryobacterium</taxon>
    </lineage>
</organism>
<dbReference type="RefSeq" id="WP_134171866.1">
    <property type="nucleotide sequence ID" value="NZ_SODI01000001.1"/>
</dbReference>
<accession>A0A4Y8KL44</accession>
<dbReference type="GO" id="GO:0016151">
    <property type="term" value="F:nickel cation binding"/>
    <property type="evidence" value="ECO:0007669"/>
    <property type="project" value="InterPro"/>
</dbReference>
<dbReference type="Pfam" id="PF01774">
    <property type="entry name" value="UreD"/>
    <property type="match status" value="1"/>
</dbReference>
<sequence length="266" mass="28031">MTGSAPSGATPAATSIHLVAAPLRARLHLTTGALVPRTVDIGPNFARVALIAAGALLLGDDHVHIDVVVGAGCVLELEDVGGTVAYDADGEPSTWTVTIRVEAHALLLWHGLPFIVADGSHVTRHTRIDLVAASSAVCLRETIVFGRSAEQGGFVDLRTHVSVNAEPLFLEWLPVRGVDHSPGILGNNRILDTILLAGLRSEGTHPTGLTAGDVAQTSDGEVLQLEGVGSLARSLQVEAHRSPLPAVWDTWRALALSSWERHPMLD</sequence>
<dbReference type="Proteomes" id="UP000298218">
    <property type="component" value="Unassembled WGS sequence"/>
</dbReference>
<dbReference type="EMBL" id="SOHQ01000040">
    <property type="protein sequence ID" value="TFD76191.1"/>
    <property type="molecule type" value="Genomic_DNA"/>
</dbReference>
<reference evidence="2 3" key="1">
    <citation type="submission" date="2019-03" db="EMBL/GenBank/DDBJ databases">
        <title>Genomics of glacier-inhabiting Cryobacterium strains.</title>
        <authorList>
            <person name="Liu Q."/>
            <person name="Xin Y.-H."/>
        </authorList>
    </citation>
    <scope>NUCLEOTIDE SEQUENCE [LARGE SCALE GENOMIC DNA]</scope>
    <source>
        <strain evidence="2 3">CGMCC 1.4292</strain>
    </source>
</reference>
<gene>
    <name evidence="2" type="ORF">E3T53_14230</name>
</gene>
<protein>
    <submittedName>
        <fullName evidence="2">Urease accessory protein</fullName>
    </submittedName>
</protein>
<evidence type="ECO:0000313" key="3">
    <source>
        <dbReference type="Proteomes" id="UP000298218"/>
    </source>
</evidence>
<comment type="caution">
    <text evidence="2">The sequence shown here is derived from an EMBL/GenBank/DDBJ whole genome shotgun (WGS) entry which is preliminary data.</text>
</comment>
<dbReference type="OrthoDB" id="8677206at2"/>
<evidence type="ECO:0000256" key="1">
    <source>
        <dbReference type="ARBA" id="ARBA00023186"/>
    </source>
</evidence>
<dbReference type="AlphaFoldDB" id="A0A4Y8KL44"/>
<keyword evidence="3" id="KW-1185">Reference proteome</keyword>
<proteinExistence type="predicted"/>
<name>A0A4Y8KL44_9MICO</name>
<dbReference type="InterPro" id="IPR002669">
    <property type="entry name" value="UreD"/>
</dbReference>
<evidence type="ECO:0000313" key="2">
    <source>
        <dbReference type="EMBL" id="TFD76191.1"/>
    </source>
</evidence>